<protein>
    <recommendedName>
        <fullName evidence="3">DUF1697 domain-containing protein</fullName>
    </recommendedName>
</protein>
<dbReference type="Pfam" id="PF08002">
    <property type="entry name" value="DUF1697"/>
    <property type="match status" value="1"/>
</dbReference>
<dbReference type="Proteomes" id="UP000191987">
    <property type="component" value="Unassembled WGS sequence"/>
</dbReference>
<dbReference type="PIRSF" id="PIRSF008502">
    <property type="entry name" value="UCP008502"/>
    <property type="match status" value="1"/>
</dbReference>
<dbReference type="RefSeq" id="WP_080816844.1">
    <property type="nucleotide sequence ID" value="NZ_LT009748.1"/>
</dbReference>
<gene>
    <name evidence="1" type="ORF">AGR7C_Cc110474</name>
</gene>
<dbReference type="PANTHER" id="PTHR36439">
    <property type="entry name" value="BLL4334 PROTEIN"/>
    <property type="match status" value="1"/>
</dbReference>
<dbReference type="SUPFAM" id="SSF160379">
    <property type="entry name" value="SP0830-like"/>
    <property type="match status" value="1"/>
</dbReference>
<name>A0A1S7P6W6_9HYPH</name>
<evidence type="ECO:0000313" key="1">
    <source>
        <dbReference type="EMBL" id="CUX16967.1"/>
    </source>
</evidence>
<proteinExistence type="predicted"/>
<dbReference type="PANTHER" id="PTHR36439:SF1">
    <property type="entry name" value="DUF1697 DOMAIN-CONTAINING PROTEIN"/>
    <property type="match status" value="1"/>
</dbReference>
<dbReference type="EMBL" id="FBWG01000003">
    <property type="protein sequence ID" value="CUX16967.1"/>
    <property type="molecule type" value="Genomic_DNA"/>
</dbReference>
<dbReference type="AlphaFoldDB" id="A0A1S7P6W6"/>
<reference evidence="1 2" key="1">
    <citation type="submission" date="2016-01" db="EMBL/GenBank/DDBJ databases">
        <authorList>
            <person name="Oliw E.H."/>
        </authorList>
    </citation>
    <scope>NUCLEOTIDE SEQUENCE [LARGE SCALE GENOMIC DNA]</scope>
    <source>
        <strain evidence="1 2">Zutra 3-1</strain>
    </source>
</reference>
<dbReference type="Gene3D" id="3.30.70.1280">
    <property type="entry name" value="SP0830-like domains"/>
    <property type="match status" value="1"/>
</dbReference>
<evidence type="ECO:0008006" key="3">
    <source>
        <dbReference type="Google" id="ProtNLM"/>
    </source>
</evidence>
<organism evidence="1 2">
    <name type="scientific">Agrobacterium deltaense Zutra 3/1</name>
    <dbReference type="NCBI Taxonomy" id="1183427"/>
    <lineage>
        <taxon>Bacteria</taxon>
        <taxon>Pseudomonadati</taxon>
        <taxon>Pseudomonadota</taxon>
        <taxon>Alphaproteobacteria</taxon>
        <taxon>Hyphomicrobiales</taxon>
        <taxon>Rhizobiaceae</taxon>
        <taxon>Rhizobium/Agrobacterium group</taxon>
        <taxon>Agrobacterium</taxon>
    </lineage>
</organism>
<accession>A0A1S7P6W6</accession>
<evidence type="ECO:0000313" key="2">
    <source>
        <dbReference type="Proteomes" id="UP000191987"/>
    </source>
</evidence>
<dbReference type="InterPro" id="IPR012545">
    <property type="entry name" value="DUF1697"/>
</dbReference>
<sequence>MTDYVALLHSIVLGAGKRLVMADLRALAEDLGFAECRTLVATGNLVFRAGAAPVREIEDRLERAFEDRFGKHVDILVRSGGDWLKLAADNPFAQGNPPDVCVRVMRAPLDNGVLELLEKYRGREKIALAGGDLWIDFCGKPSESRLLSVLTTKRLGIGTTRNANTVNGLAQMLR</sequence>